<keyword evidence="3" id="KW-1185">Reference proteome</keyword>
<dbReference type="PANTHER" id="PTHR31286:SF167">
    <property type="entry name" value="OS09G0268800 PROTEIN"/>
    <property type="match status" value="1"/>
</dbReference>
<feature type="domain" description="Zinc knuckle CX2CX4HX4C" evidence="1">
    <location>
        <begin position="39"/>
        <end position="85"/>
    </location>
</feature>
<accession>A0AAW0KM05</accession>
<dbReference type="InterPro" id="IPR040256">
    <property type="entry name" value="At4g02000-like"/>
</dbReference>
<reference evidence="2 3" key="1">
    <citation type="journal article" date="2018" name="Sci. Data">
        <title>The draft genome sequence of cork oak.</title>
        <authorList>
            <person name="Ramos A.M."/>
            <person name="Usie A."/>
            <person name="Barbosa P."/>
            <person name="Barros P.M."/>
            <person name="Capote T."/>
            <person name="Chaves I."/>
            <person name="Simoes F."/>
            <person name="Abreu I."/>
            <person name="Carrasquinho I."/>
            <person name="Faro C."/>
            <person name="Guimaraes J.B."/>
            <person name="Mendonca D."/>
            <person name="Nobrega F."/>
            <person name="Rodrigues L."/>
            <person name="Saibo N.J.M."/>
            <person name="Varela M.C."/>
            <person name="Egas C."/>
            <person name="Matos J."/>
            <person name="Miguel C.M."/>
            <person name="Oliveira M.M."/>
            <person name="Ricardo C.P."/>
            <person name="Goncalves S."/>
        </authorList>
    </citation>
    <scope>NUCLEOTIDE SEQUENCE [LARGE SCALE GENOMIC DNA]</scope>
    <source>
        <strain evidence="3">cv. HL8</strain>
    </source>
</reference>
<dbReference type="InterPro" id="IPR025836">
    <property type="entry name" value="Zn_knuckle_CX2CX4HX4C"/>
</dbReference>
<sequence>MNKAIAEAMGRTLGTVEQIDASPTGECRGRYLRVRITLNINQPLCRGRMVNVGEMEPQWVSFQYERLPIFCYWCRHLNHDEKDCSLWTDSGSTLNLMTNSTGLGCEPPRPIFNNHKLSTATTNQISMLLVAHPALLVKSHLQPQNKLPRRRRVQKHRFRSLLAPIWLSPQTRNQLRYILQLIWKIWQIQIFSTCISRRLTMI</sequence>
<proteinExistence type="predicted"/>
<dbReference type="EMBL" id="PKMF04000267">
    <property type="protein sequence ID" value="KAK7840202.1"/>
    <property type="molecule type" value="Genomic_DNA"/>
</dbReference>
<protein>
    <recommendedName>
        <fullName evidence="1">Zinc knuckle CX2CX4HX4C domain-containing protein</fullName>
    </recommendedName>
</protein>
<dbReference type="Pfam" id="PF14392">
    <property type="entry name" value="zf-CCHC_4"/>
    <property type="match status" value="1"/>
</dbReference>
<dbReference type="Proteomes" id="UP000237347">
    <property type="component" value="Unassembled WGS sequence"/>
</dbReference>
<evidence type="ECO:0000259" key="1">
    <source>
        <dbReference type="Pfam" id="PF14392"/>
    </source>
</evidence>
<evidence type="ECO:0000313" key="2">
    <source>
        <dbReference type="EMBL" id="KAK7840202.1"/>
    </source>
</evidence>
<dbReference type="PANTHER" id="PTHR31286">
    <property type="entry name" value="GLYCINE-RICH CELL WALL STRUCTURAL PROTEIN 1.8-LIKE"/>
    <property type="match status" value="1"/>
</dbReference>
<organism evidence="2 3">
    <name type="scientific">Quercus suber</name>
    <name type="common">Cork oak</name>
    <dbReference type="NCBI Taxonomy" id="58331"/>
    <lineage>
        <taxon>Eukaryota</taxon>
        <taxon>Viridiplantae</taxon>
        <taxon>Streptophyta</taxon>
        <taxon>Embryophyta</taxon>
        <taxon>Tracheophyta</taxon>
        <taxon>Spermatophyta</taxon>
        <taxon>Magnoliopsida</taxon>
        <taxon>eudicotyledons</taxon>
        <taxon>Gunneridae</taxon>
        <taxon>Pentapetalae</taxon>
        <taxon>rosids</taxon>
        <taxon>fabids</taxon>
        <taxon>Fagales</taxon>
        <taxon>Fagaceae</taxon>
        <taxon>Quercus</taxon>
    </lineage>
</organism>
<evidence type="ECO:0000313" key="3">
    <source>
        <dbReference type="Proteomes" id="UP000237347"/>
    </source>
</evidence>
<dbReference type="AlphaFoldDB" id="A0AAW0KM05"/>
<name>A0AAW0KM05_QUESU</name>
<comment type="caution">
    <text evidence="2">The sequence shown here is derived from an EMBL/GenBank/DDBJ whole genome shotgun (WGS) entry which is preliminary data.</text>
</comment>
<gene>
    <name evidence="2" type="ORF">CFP56_016954</name>
</gene>